<keyword evidence="3" id="KW-1185">Reference proteome</keyword>
<evidence type="ECO:0000313" key="2">
    <source>
        <dbReference type="EMBL" id="KPV76097.1"/>
    </source>
</evidence>
<dbReference type="AlphaFoldDB" id="A0A194S682"/>
<sequence>MSASVPLQAPVIGSLWPESDPKTFLEIQFRTRALVEGFSLAWDDTAPEGVHTFYCFETPTVDGVDSCPCAWTIAHDPKTGVYRTTSSSFTHAHPPVPVESKEHREIVKDQREFLVEAVADLEETATARFDQLRKLSSYRVGLEPLPGPSPSVQQQVIVRDLAVAVGELRARGFELKMRLEDRPVNDYPTVSTFDAPPPPLAPLEPVRRPVSAKAAIASTRPPSLVPIPTSAPSSTPSLVGELPFSRLRTFPPPTRPRSSSTASSRRSPLLFLNWSQFENAVEALASSQGFQVGVREIEVDDDALALGCTEPGCTWRVAVAHASGAERVVVAEKTCYQHKHAEPVRKRRAGEKASSGGSAKGKGLVKADKKKKKSVTFKEPTPPLAPAVAASTPHKRQQMRRKATRAPIVEDEANESDDDADCVFVGKTERDDLKHVASSIPKASAVTAAPSSFKAPAPASSRLALADSHNVHSPASPFGPSRLPIGSVYDPAPFYGSSTASVGPMPSL</sequence>
<organism evidence="2 3">
    <name type="scientific">Rhodotorula graminis (strain WP1)</name>
    <dbReference type="NCBI Taxonomy" id="578459"/>
    <lineage>
        <taxon>Eukaryota</taxon>
        <taxon>Fungi</taxon>
        <taxon>Dikarya</taxon>
        <taxon>Basidiomycota</taxon>
        <taxon>Pucciniomycotina</taxon>
        <taxon>Microbotryomycetes</taxon>
        <taxon>Sporidiobolales</taxon>
        <taxon>Sporidiobolaceae</taxon>
        <taxon>Rhodotorula</taxon>
    </lineage>
</organism>
<proteinExistence type="predicted"/>
<feature type="compositionally biased region" description="Acidic residues" evidence="1">
    <location>
        <begin position="409"/>
        <end position="418"/>
    </location>
</feature>
<dbReference type="GeneID" id="28977112"/>
<feature type="compositionally biased region" description="Low complexity" evidence="1">
    <location>
        <begin position="352"/>
        <end position="364"/>
    </location>
</feature>
<accession>A0A194S682</accession>
<dbReference type="OMA" id="PCAWTIA"/>
<gene>
    <name evidence="2" type="ORF">RHOBADRAFT_53087</name>
</gene>
<evidence type="ECO:0000313" key="3">
    <source>
        <dbReference type="Proteomes" id="UP000053890"/>
    </source>
</evidence>
<feature type="region of interest" description="Disordered" evidence="1">
    <location>
        <begin position="244"/>
        <end position="263"/>
    </location>
</feature>
<feature type="region of interest" description="Disordered" evidence="1">
    <location>
        <begin position="340"/>
        <end position="418"/>
    </location>
</feature>
<dbReference type="Proteomes" id="UP000053890">
    <property type="component" value="Unassembled WGS sequence"/>
</dbReference>
<dbReference type="RefSeq" id="XP_018272146.1">
    <property type="nucleotide sequence ID" value="XM_018416664.1"/>
</dbReference>
<protein>
    <submittedName>
        <fullName evidence="2">Uncharacterized protein</fullName>
    </submittedName>
</protein>
<feature type="compositionally biased region" description="Basic residues" evidence="1">
    <location>
        <begin position="393"/>
        <end position="404"/>
    </location>
</feature>
<name>A0A194S682_RHOGW</name>
<dbReference type="EMBL" id="KQ474077">
    <property type="protein sequence ID" value="KPV76097.1"/>
    <property type="molecule type" value="Genomic_DNA"/>
</dbReference>
<evidence type="ECO:0000256" key="1">
    <source>
        <dbReference type="SAM" id="MobiDB-lite"/>
    </source>
</evidence>
<reference evidence="2 3" key="1">
    <citation type="journal article" date="2015" name="Front. Microbiol.">
        <title>Genome sequence of the plant growth promoting endophytic yeast Rhodotorula graminis WP1.</title>
        <authorList>
            <person name="Firrincieli A."/>
            <person name="Otillar R."/>
            <person name="Salamov A."/>
            <person name="Schmutz J."/>
            <person name="Khan Z."/>
            <person name="Redman R.S."/>
            <person name="Fleck N.D."/>
            <person name="Lindquist E."/>
            <person name="Grigoriev I.V."/>
            <person name="Doty S.L."/>
        </authorList>
    </citation>
    <scope>NUCLEOTIDE SEQUENCE [LARGE SCALE GENOMIC DNA]</scope>
    <source>
        <strain evidence="2 3">WP1</strain>
    </source>
</reference>